<dbReference type="EMBL" id="LTAZ01000012">
    <property type="protein sequence ID" value="KYH24758.1"/>
    <property type="molecule type" value="Genomic_DNA"/>
</dbReference>
<evidence type="ECO:0000313" key="4">
    <source>
        <dbReference type="Proteomes" id="UP000075321"/>
    </source>
</evidence>
<dbReference type="InterPro" id="IPR002347">
    <property type="entry name" value="SDR_fam"/>
</dbReference>
<evidence type="ECO:0000313" key="3">
    <source>
        <dbReference type="EMBL" id="KYH24758.1"/>
    </source>
</evidence>
<dbReference type="SUPFAM" id="SSF51735">
    <property type="entry name" value="NAD(P)-binding Rossmann-fold domains"/>
    <property type="match status" value="1"/>
</dbReference>
<dbReference type="InterPro" id="IPR036291">
    <property type="entry name" value="NAD(P)-bd_dom_sf"/>
</dbReference>
<accession>A0A151AAN4</accession>
<dbReference type="Proteomes" id="UP000075321">
    <property type="component" value="Unassembled WGS sequence"/>
</dbReference>
<sequence length="113" mass="11787">MLDGKVAVIYGAGGSIGGAVARIFAHEGASVFLAGRIGATLNAVADDIRSHCGEEDTTVVDTLDKQVVDEFVDSVIEETGRLDVSFNLVTYGDVQEPLLGISADDFKVSLDGL</sequence>
<dbReference type="AlphaFoldDB" id="A0A151AAN4"/>
<dbReference type="PATRIC" id="fig|1008153.3.peg.3269"/>
<proteinExistence type="inferred from homology"/>
<evidence type="ECO:0000256" key="2">
    <source>
        <dbReference type="ARBA" id="ARBA00023002"/>
    </source>
</evidence>
<evidence type="ECO:0000256" key="1">
    <source>
        <dbReference type="ARBA" id="ARBA00006484"/>
    </source>
</evidence>
<dbReference type="Pfam" id="PF00106">
    <property type="entry name" value="adh_short"/>
    <property type="match status" value="1"/>
</dbReference>
<keyword evidence="2" id="KW-0560">Oxidoreductase</keyword>
<comment type="caution">
    <text evidence="3">The sequence shown here is derived from an EMBL/GenBank/DDBJ whole genome shotgun (WGS) entry which is preliminary data.</text>
</comment>
<dbReference type="RefSeq" id="WP_084383774.1">
    <property type="nucleotide sequence ID" value="NZ_LTAZ01000012.1"/>
</dbReference>
<keyword evidence="4" id="KW-1185">Reference proteome</keyword>
<reference evidence="3 4" key="1">
    <citation type="submission" date="2016-02" db="EMBL/GenBank/DDBJ databases">
        <title>Genome sequence of Halalkalicoccus paucihalophilus DSM 24557.</title>
        <authorList>
            <person name="Poehlein A."/>
            <person name="Daniel R."/>
        </authorList>
    </citation>
    <scope>NUCLEOTIDE SEQUENCE [LARGE SCALE GENOMIC DNA]</scope>
    <source>
        <strain evidence="3 4">DSM 24557</strain>
    </source>
</reference>
<organism evidence="3 4">
    <name type="scientific">Halalkalicoccus paucihalophilus</name>
    <dbReference type="NCBI Taxonomy" id="1008153"/>
    <lineage>
        <taxon>Archaea</taxon>
        <taxon>Methanobacteriati</taxon>
        <taxon>Methanobacteriota</taxon>
        <taxon>Stenosarchaea group</taxon>
        <taxon>Halobacteria</taxon>
        <taxon>Halobacteriales</taxon>
        <taxon>Halococcaceae</taxon>
        <taxon>Halalkalicoccus</taxon>
    </lineage>
</organism>
<name>A0A151AAN4_9EURY</name>
<gene>
    <name evidence="3" type="ORF">HAPAU_31350</name>
</gene>
<dbReference type="PANTHER" id="PTHR43669:SF3">
    <property type="entry name" value="ALCOHOL DEHYDROGENASE, PUTATIVE (AFU_ORTHOLOGUE AFUA_3G03445)-RELATED"/>
    <property type="match status" value="1"/>
</dbReference>
<dbReference type="Gene3D" id="3.40.50.720">
    <property type="entry name" value="NAD(P)-binding Rossmann-like Domain"/>
    <property type="match status" value="1"/>
</dbReference>
<dbReference type="OrthoDB" id="350428at2157"/>
<dbReference type="GO" id="GO:0016491">
    <property type="term" value="F:oxidoreductase activity"/>
    <property type="evidence" value="ECO:0007669"/>
    <property type="project" value="UniProtKB-KW"/>
</dbReference>
<dbReference type="PANTHER" id="PTHR43669">
    <property type="entry name" value="5-KETO-D-GLUCONATE 5-REDUCTASE"/>
    <property type="match status" value="1"/>
</dbReference>
<protein>
    <submittedName>
        <fullName evidence="3">Short chain dehydrogenase</fullName>
    </submittedName>
</protein>
<comment type="similarity">
    <text evidence="1">Belongs to the short-chain dehydrogenases/reductases (SDR) family.</text>
</comment>